<evidence type="ECO:0000313" key="4">
    <source>
        <dbReference type="EMBL" id="PDH36119.1"/>
    </source>
</evidence>
<dbReference type="AlphaFoldDB" id="A0A2A5WI05"/>
<comment type="caution">
    <text evidence="4">The sequence shown here is derived from an EMBL/GenBank/DDBJ whole genome shotgun (WGS) entry which is preliminary data.</text>
</comment>
<dbReference type="InterPro" id="IPR011053">
    <property type="entry name" value="Single_hybrid_motif"/>
</dbReference>
<dbReference type="InterPro" id="IPR051047">
    <property type="entry name" value="AccD/PCCB"/>
</dbReference>
<protein>
    <recommendedName>
        <fullName evidence="6">Biotin carboxylase</fullName>
    </recommendedName>
</protein>
<evidence type="ECO:0000259" key="3">
    <source>
        <dbReference type="PROSITE" id="PS50989"/>
    </source>
</evidence>
<evidence type="ECO:0000259" key="2">
    <source>
        <dbReference type="PROSITE" id="PS50968"/>
    </source>
</evidence>
<dbReference type="PANTHER" id="PTHR43842:SF2">
    <property type="entry name" value="PROPIONYL-COA CARBOXYLASE BETA CHAIN, MITOCHONDRIAL"/>
    <property type="match status" value="1"/>
</dbReference>
<dbReference type="InterPro" id="IPR001882">
    <property type="entry name" value="Biotin_BS"/>
</dbReference>
<evidence type="ECO:0000313" key="5">
    <source>
        <dbReference type="Proteomes" id="UP000219327"/>
    </source>
</evidence>
<dbReference type="Gene3D" id="2.40.50.100">
    <property type="match status" value="1"/>
</dbReference>
<keyword evidence="1" id="KW-0092">Biotin</keyword>
<dbReference type="PANTHER" id="PTHR43842">
    <property type="entry name" value="PROPIONYL-COA CARBOXYLASE BETA CHAIN"/>
    <property type="match status" value="1"/>
</dbReference>
<dbReference type="Pfam" id="PF00364">
    <property type="entry name" value="Biotin_lipoyl"/>
    <property type="match status" value="1"/>
</dbReference>
<dbReference type="InterPro" id="IPR011763">
    <property type="entry name" value="COA_CT_C"/>
</dbReference>
<dbReference type="EMBL" id="NTKD01000074">
    <property type="protein sequence ID" value="PDH36119.1"/>
    <property type="molecule type" value="Genomic_DNA"/>
</dbReference>
<dbReference type="CDD" id="cd06850">
    <property type="entry name" value="biotinyl_domain"/>
    <property type="match status" value="1"/>
</dbReference>
<dbReference type="PROSITE" id="PS00188">
    <property type="entry name" value="BIOTIN"/>
    <property type="match status" value="1"/>
</dbReference>
<organism evidence="4 5">
    <name type="scientific">OM182 bacterium MED-G24</name>
    <dbReference type="NCBI Taxonomy" id="1986255"/>
    <lineage>
        <taxon>Bacteria</taxon>
        <taxon>Pseudomonadati</taxon>
        <taxon>Pseudomonadota</taxon>
        <taxon>Gammaproteobacteria</taxon>
        <taxon>OMG group</taxon>
        <taxon>OM182 clade</taxon>
    </lineage>
</organism>
<evidence type="ECO:0000256" key="1">
    <source>
        <dbReference type="ARBA" id="ARBA00023267"/>
    </source>
</evidence>
<dbReference type="InterPro" id="IPR000089">
    <property type="entry name" value="Biotin_lipoyl"/>
</dbReference>
<dbReference type="Proteomes" id="UP000219327">
    <property type="component" value="Unassembled WGS sequence"/>
</dbReference>
<reference evidence="4 5" key="1">
    <citation type="submission" date="2017-08" db="EMBL/GenBank/DDBJ databases">
        <title>Fine stratification of microbial communities through a metagenomic profile of the photic zone.</title>
        <authorList>
            <person name="Haro-Moreno J.M."/>
            <person name="Lopez-Perez M."/>
            <person name="De La Torre J."/>
            <person name="Picazo A."/>
            <person name="Camacho A."/>
            <person name="Rodriguez-Valera F."/>
        </authorList>
    </citation>
    <scope>NUCLEOTIDE SEQUENCE [LARGE SCALE GENOMIC DNA]</scope>
    <source>
        <strain evidence="4">MED-G24</strain>
    </source>
</reference>
<sequence length="641" mass="69268">MQNILQHPQFATGDVHTRFVDEHLIELANAEILPQFVPEVTAIPGPGTKAEAAVGPEGSVGLVAPMQGTLVEINVAVGDEVRIGQPVAVVEAMKLQHDIKAESGGVVCEISMSQGDVVREGYPIVFILESEIQGGAIEADGGIDLDALRGDMQEVFDRIASKLDDANVEATARLHETGRRTPRENIDDLLDADTFLEFGRPSAGTAEAGTVMGIGTVNADQVGEERGRVAVVHSNYLLSNYAHGHYAQEQVHELVHDFRVPLVLFSEGDGKPWGNVGSVGIDASVFSEFARLSALVPLVGVNTGHSYAGNATLLGCCDAIIATKNSTLGMNSPDVVAASGLGDYTYDELGAMTHHAKNGNVDIVVADDAEAIRVAQQYLSYFQGPASNWEENDQRKMRHIIPENRVRTYDMREIIETLADRDSVLEIRKDYGIGTITSLIRVEGKPLGIVANNPAHLAGAIDRDGADNAARFFHLCDSHDIPLVVLMDCPGIMVGPDHEREALVRHAVRLFNIGGNCTTPMYGVMVRKAYGLGVQAMIGGASYIPFFNVAWPTAEFAGMNIDGAVKLSARRELAAIEDAEERIAAYDRRVSQGYEAARAINSGARYVIDPADTRAWLTRGLKSLPETPPRTEKKRPYVDTW</sequence>
<feature type="domain" description="CoA carboxyltransferase C-terminal" evidence="3">
    <location>
        <begin position="388"/>
        <end position="626"/>
    </location>
</feature>
<dbReference type="Gene3D" id="3.90.226.10">
    <property type="entry name" value="2-enoyl-CoA Hydratase, Chain A, domain 1"/>
    <property type="match status" value="2"/>
</dbReference>
<dbReference type="SUPFAM" id="SSF52096">
    <property type="entry name" value="ClpP/crotonase"/>
    <property type="match status" value="2"/>
</dbReference>
<evidence type="ECO:0008006" key="6">
    <source>
        <dbReference type="Google" id="ProtNLM"/>
    </source>
</evidence>
<dbReference type="GO" id="GO:0004658">
    <property type="term" value="F:propionyl-CoA carboxylase activity"/>
    <property type="evidence" value="ECO:0007669"/>
    <property type="project" value="TreeGrafter"/>
</dbReference>
<dbReference type="Pfam" id="PF01039">
    <property type="entry name" value="Carboxyl_trans"/>
    <property type="match status" value="1"/>
</dbReference>
<accession>A0A2A5WI05</accession>
<dbReference type="InterPro" id="IPR034733">
    <property type="entry name" value="AcCoA_carboxyl_beta"/>
</dbReference>
<dbReference type="InterPro" id="IPR029045">
    <property type="entry name" value="ClpP/crotonase-like_dom_sf"/>
</dbReference>
<dbReference type="PROSITE" id="PS50989">
    <property type="entry name" value="COA_CT_CTER"/>
    <property type="match status" value="1"/>
</dbReference>
<dbReference type="SUPFAM" id="SSF51230">
    <property type="entry name" value="Single hybrid motif"/>
    <property type="match status" value="1"/>
</dbReference>
<feature type="domain" description="Lipoyl-binding" evidence="2">
    <location>
        <begin position="57"/>
        <end position="129"/>
    </location>
</feature>
<proteinExistence type="predicted"/>
<gene>
    <name evidence="4" type="ORF">CNE99_10200</name>
</gene>
<dbReference type="PROSITE" id="PS50968">
    <property type="entry name" value="BIOTINYL_LIPOYL"/>
    <property type="match status" value="1"/>
</dbReference>
<name>A0A2A5WI05_9GAMM</name>